<comment type="caution">
    <text evidence="3">The sequence shown here is derived from an EMBL/GenBank/DDBJ whole genome shotgun (WGS) entry which is preliminary data.</text>
</comment>
<dbReference type="Proteomes" id="UP001515480">
    <property type="component" value="Unassembled WGS sequence"/>
</dbReference>
<evidence type="ECO:0000256" key="1">
    <source>
        <dbReference type="SAM" id="MobiDB-lite"/>
    </source>
</evidence>
<name>A0AB34JHK0_PRYPA</name>
<feature type="chain" id="PRO_5044324063" evidence="2">
    <location>
        <begin position="19"/>
        <end position="212"/>
    </location>
</feature>
<dbReference type="EMBL" id="JBGBPQ010000009">
    <property type="protein sequence ID" value="KAL1520201.1"/>
    <property type="molecule type" value="Genomic_DNA"/>
</dbReference>
<feature type="signal peptide" evidence="2">
    <location>
        <begin position="1"/>
        <end position="18"/>
    </location>
</feature>
<evidence type="ECO:0000256" key="2">
    <source>
        <dbReference type="SAM" id="SignalP"/>
    </source>
</evidence>
<sequence length="212" mass="22150">MARMWLLLALSLAHSCAGVKLTPPLNDGRRQIVRLLSGMCASAAVCSSCAASVAEDEGDESPPDEIPDLGRARPKPRKGGAPGGQSLGTLTAEDGKKAAAELLAARQKLESLDTLVQTSDFASLLEALMSPPLSTFERSALTLVQSRVLDPEDVKAIGTIKRFGVGADVIIMLNGLQDAAKSADRVGARSFLGKAKASLDEIIVICQGNKVL</sequence>
<evidence type="ECO:0000313" key="4">
    <source>
        <dbReference type="Proteomes" id="UP001515480"/>
    </source>
</evidence>
<organism evidence="3 4">
    <name type="scientific">Prymnesium parvum</name>
    <name type="common">Toxic golden alga</name>
    <dbReference type="NCBI Taxonomy" id="97485"/>
    <lineage>
        <taxon>Eukaryota</taxon>
        <taxon>Haptista</taxon>
        <taxon>Haptophyta</taxon>
        <taxon>Prymnesiophyceae</taxon>
        <taxon>Prymnesiales</taxon>
        <taxon>Prymnesiaceae</taxon>
        <taxon>Prymnesium</taxon>
    </lineage>
</organism>
<gene>
    <name evidence="3" type="ORF">AB1Y20_023671</name>
</gene>
<protein>
    <submittedName>
        <fullName evidence="3">Uncharacterized protein</fullName>
    </submittedName>
</protein>
<accession>A0AB34JHK0</accession>
<feature type="region of interest" description="Disordered" evidence="1">
    <location>
        <begin position="54"/>
        <end position="89"/>
    </location>
</feature>
<proteinExistence type="predicted"/>
<evidence type="ECO:0000313" key="3">
    <source>
        <dbReference type="EMBL" id="KAL1520201.1"/>
    </source>
</evidence>
<keyword evidence="4" id="KW-1185">Reference proteome</keyword>
<feature type="compositionally biased region" description="Acidic residues" evidence="1">
    <location>
        <begin position="54"/>
        <end position="67"/>
    </location>
</feature>
<reference evidence="3 4" key="1">
    <citation type="journal article" date="2024" name="Science">
        <title>Giant polyketide synthase enzymes in the biosynthesis of giant marine polyether toxins.</title>
        <authorList>
            <person name="Fallon T.R."/>
            <person name="Shende V.V."/>
            <person name="Wierzbicki I.H."/>
            <person name="Pendleton A.L."/>
            <person name="Watervoot N.F."/>
            <person name="Auber R.P."/>
            <person name="Gonzalez D.J."/>
            <person name="Wisecaver J.H."/>
            <person name="Moore B.S."/>
        </authorList>
    </citation>
    <scope>NUCLEOTIDE SEQUENCE [LARGE SCALE GENOMIC DNA]</scope>
    <source>
        <strain evidence="3 4">12B1</strain>
    </source>
</reference>
<keyword evidence="2" id="KW-0732">Signal</keyword>
<dbReference type="AlphaFoldDB" id="A0AB34JHK0"/>